<evidence type="ECO:0000313" key="3">
    <source>
        <dbReference type="Proteomes" id="UP000006906"/>
    </source>
</evidence>
<organism evidence="2 3">
    <name type="scientific">Chlamydomonas reinhardtii</name>
    <name type="common">Chlamydomonas smithii</name>
    <dbReference type="NCBI Taxonomy" id="3055"/>
    <lineage>
        <taxon>Eukaryota</taxon>
        <taxon>Viridiplantae</taxon>
        <taxon>Chlorophyta</taxon>
        <taxon>core chlorophytes</taxon>
        <taxon>Chlorophyceae</taxon>
        <taxon>CS clade</taxon>
        <taxon>Chlamydomonadales</taxon>
        <taxon>Chlamydomonadaceae</taxon>
        <taxon>Chlamydomonas</taxon>
    </lineage>
</organism>
<accession>A0A2K3D5D0</accession>
<evidence type="ECO:0000256" key="1">
    <source>
        <dbReference type="SAM" id="MobiDB-lite"/>
    </source>
</evidence>
<dbReference type="KEGG" id="cre:CHLRE_12g539181v5"/>
<evidence type="ECO:0000313" key="2">
    <source>
        <dbReference type="EMBL" id="PNW75743.1"/>
    </source>
</evidence>
<proteinExistence type="predicted"/>
<protein>
    <submittedName>
        <fullName evidence="2">Uncharacterized protein</fullName>
    </submittedName>
</protein>
<dbReference type="RefSeq" id="XP_042918802.1">
    <property type="nucleotide sequence ID" value="XM_043068708.1"/>
</dbReference>
<dbReference type="Proteomes" id="UP000006906">
    <property type="component" value="Chromosome 12"/>
</dbReference>
<feature type="region of interest" description="Disordered" evidence="1">
    <location>
        <begin position="28"/>
        <end position="66"/>
    </location>
</feature>
<name>A0A2K3D5D0_CHLRE</name>
<reference evidence="2 3" key="1">
    <citation type="journal article" date="2007" name="Science">
        <title>The Chlamydomonas genome reveals the evolution of key animal and plant functions.</title>
        <authorList>
            <person name="Merchant S.S."/>
            <person name="Prochnik S.E."/>
            <person name="Vallon O."/>
            <person name="Harris E.H."/>
            <person name="Karpowicz S.J."/>
            <person name="Witman G.B."/>
            <person name="Terry A."/>
            <person name="Salamov A."/>
            <person name="Fritz-Laylin L.K."/>
            <person name="Marechal-Drouard L."/>
            <person name="Marshall W.F."/>
            <person name="Qu L.H."/>
            <person name="Nelson D.R."/>
            <person name="Sanderfoot A.A."/>
            <person name="Spalding M.H."/>
            <person name="Kapitonov V.V."/>
            <person name="Ren Q."/>
            <person name="Ferris P."/>
            <person name="Lindquist E."/>
            <person name="Shapiro H."/>
            <person name="Lucas S.M."/>
            <person name="Grimwood J."/>
            <person name="Schmutz J."/>
            <person name="Cardol P."/>
            <person name="Cerutti H."/>
            <person name="Chanfreau G."/>
            <person name="Chen C.L."/>
            <person name="Cognat V."/>
            <person name="Croft M.T."/>
            <person name="Dent R."/>
            <person name="Dutcher S."/>
            <person name="Fernandez E."/>
            <person name="Fukuzawa H."/>
            <person name="Gonzalez-Ballester D."/>
            <person name="Gonzalez-Halphen D."/>
            <person name="Hallmann A."/>
            <person name="Hanikenne M."/>
            <person name="Hippler M."/>
            <person name="Inwood W."/>
            <person name="Jabbari K."/>
            <person name="Kalanon M."/>
            <person name="Kuras R."/>
            <person name="Lefebvre P.A."/>
            <person name="Lemaire S.D."/>
            <person name="Lobanov A.V."/>
            <person name="Lohr M."/>
            <person name="Manuell A."/>
            <person name="Meier I."/>
            <person name="Mets L."/>
            <person name="Mittag M."/>
            <person name="Mittelmeier T."/>
            <person name="Moroney J.V."/>
            <person name="Moseley J."/>
            <person name="Napoli C."/>
            <person name="Nedelcu A.M."/>
            <person name="Niyogi K."/>
            <person name="Novoselov S.V."/>
            <person name="Paulsen I.T."/>
            <person name="Pazour G."/>
            <person name="Purton S."/>
            <person name="Ral J.P."/>
            <person name="Riano-Pachon D.M."/>
            <person name="Riekhof W."/>
            <person name="Rymarquis L."/>
            <person name="Schroda M."/>
            <person name="Stern D."/>
            <person name="Umen J."/>
            <person name="Willows R."/>
            <person name="Wilson N."/>
            <person name="Zimmer S.L."/>
            <person name="Allmer J."/>
            <person name="Balk J."/>
            <person name="Bisova K."/>
            <person name="Chen C.J."/>
            <person name="Elias M."/>
            <person name="Gendler K."/>
            <person name="Hauser C."/>
            <person name="Lamb M.R."/>
            <person name="Ledford H."/>
            <person name="Long J.C."/>
            <person name="Minagawa J."/>
            <person name="Page M.D."/>
            <person name="Pan J."/>
            <person name="Pootakham W."/>
            <person name="Roje S."/>
            <person name="Rose A."/>
            <person name="Stahlberg E."/>
            <person name="Terauchi A.M."/>
            <person name="Yang P."/>
            <person name="Ball S."/>
            <person name="Bowler C."/>
            <person name="Dieckmann C.L."/>
            <person name="Gladyshev V.N."/>
            <person name="Green P."/>
            <person name="Jorgensen R."/>
            <person name="Mayfield S."/>
            <person name="Mueller-Roeber B."/>
            <person name="Rajamani S."/>
            <person name="Sayre R.T."/>
            <person name="Brokstein P."/>
            <person name="Dubchak I."/>
            <person name="Goodstein D."/>
            <person name="Hornick L."/>
            <person name="Huang Y.W."/>
            <person name="Jhaveri J."/>
            <person name="Luo Y."/>
            <person name="Martinez D."/>
            <person name="Ngau W.C."/>
            <person name="Otillar B."/>
            <person name="Poliakov A."/>
            <person name="Porter A."/>
            <person name="Szajkowski L."/>
            <person name="Werner G."/>
            <person name="Zhou K."/>
            <person name="Grigoriev I.V."/>
            <person name="Rokhsar D.S."/>
            <person name="Grossman A.R."/>
        </authorList>
    </citation>
    <scope>NUCLEOTIDE SEQUENCE [LARGE SCALE GENOMIC DNA]</scope>
    <source>
        <strain evidence="3">CC-503</strain>
    </source>
</reference>
<dbReference type="AlphaFoldDB" id="A0A2K3D5D0"/>
<sequence length="66" mass="6896">MGTPQPLGPLLGVQECTYGLSLKCSWQPGGGPARPSYPCQERPPGGGLIPPAPQEGSPKNLLRFLP</sequence>
<dbReference type="GeneID" id="66055701"/>
<keyword evidence="3" id="KW-1185">Reference proteome</keyword>
<dbReference type="Gramene" id="PNW75743">
    <property type="protein sequence ID" value="PNW75743"/>
    <property type="gene ID" value="CHLRE_12g539181v5"/>
</dbReference>
<dbReference type="InParanoid" id="A0A2K3D5D0"/>
<dbReference type="EMBL" id="CM008973">
    <property type="protein sequence ID" value="PNW75743.1"/>
    <property type="molecule type" value="Genomic_DNA"/>
</dbReference>
<gene>
    <name evidence="2" type="ORF">CHLRE_12g539181v5</name>
</gene>